<protein>
    <recommendedName>
        <fullName evidence="1">Subtilisin-like protease fibronectin type-III domain-containing protein</fullName>
    </recommendedName>
</protein>
<organism evidence="2">
    <name type="scientific">Salix viminalis</name>
    <name type="common">Common osier</name>
    <name type="synonym">Basket willow</name>
    <dbReference type="NCBI Taxonomy" id="40686"/>
    <lineage>
        <taxon>Eukaryota</taxon>
        <taxon>Viridiplantae</taxon>
        <taxon>Streptophyta</taxon>
        <taxon>Embryophyta</taxon>
        <taxon>Tracheophyta</taxon>
        <taxon>Spermatophyta</taxon>
        <taxon>Magnoliopsida</taxon>
        <taxon>eudicotyledons</taxon>
        <taxon>Gunneridae</taxon>
        <taxon>Pentapetalae</taxon>
        <taxon>rosids</taxon>
        <taxon>fabids</taxon>
        <taxon>Malpighiales</taxon>
        <taxon>Salicaceae</taxon>
        <taxon>Saliceae</taxon>
        <taxon>Salix</taxon>
    </lineage>
</organism>
<dbReference type="Pfam" id="PF17766">
    <property type="entry name" value="fn3_6"/>
    <property type="match status" value="1"/>
</dbReference>
<feature type="domain" description="Subtilisin-like protease fibronectin type-III" evidence="1">
    <location>
        <begin position="49"/>
        <end position="143"/>
    </location>
</feature>
<accession>A0A6N2K5U0</accession>
<gene>
    <name evidence="2" type="ORF">SVIM_LOCUS33306</name>
</gene>
<dbReference type="EMBL" id="CAADRP010000113">
    <property type="protein sequence ID" value="VFU23271.1"/>
    <property type="molecule type" value="Genomic_DNA"/>
</dbReference>
<sequence>MQELDLETDSDLPCLCMIWTDTCDDISFLYAIGNRCSSESLLARTYVGNLDYPSFSVVFQSTGDAVTYKRVVKNGGSSLDAIYEVKVNSLANVDIKVSPSKLVFSAENKTLSYEITFSSVSMDWPTIISWSDGIHGVRCPISIKWRQGSSRDSI</sequence>
<proteinExistence type="predicted"/>
<name>A0A6N2K5U0_SALVM</name>
<reference evidence="2" key="1">
    <citation type="submission" date="2019-03" db="EMBL/GenBank/DDBJ databases">
        <authorList>
            <person name="Mank J."/>
            <person name="Almeida P."/>
        </authorList>
    </citation>
    <scope>NUCLEOTIDE SEQUENCE</scope>
    <source>
        <strain evidence="2">78183</strain>
    </source>
</reference>
<dbReference type="Gene3D" id="2.60.40.2310">
    <property type="match status" value="1"/>
</dbReference>
<dbReference type="InterPro" id="IPR041469">
    <property type="entry name" value="Subtilisin-like_FN3"/>
</dbReference>
<dbReference type="AlphaFoldDB" id="A0A6N2K5U0"/>
<evidence type="ECO:0000313" key="2">
    <source>
        <dbReference type="EMBL" id="VFU23271.1"/>
    </source>
</evidence>
<evidence type="ECO:0000259" key="1">
    <source>
        <dbReference type="Pfam" id="PF17766"/>
    </source>
</evidence>